<gene>
    <name evidence="1" type="ORF">BN2458_PEG0890</name>
</gene>
<reference evidence="2" key="1">
    <citation type="submission" date="2015-11" db="EMBL/GenBank/DDBJ databases">
        <authorList>
            <person name="Anvar S.Y."/>
        </authorList>
    </citation>
    <scope>NUCLEOTIDE SEQUENCE [LARGE SCALE GENOMIC DNA]</scope>
</reference>
<evidence type="ECO:0000313" key="1">
    <source>
        <dbReference type="EMBL" id="CUU39775.1"/>
    </source>
</evidence>
<name>A0A0S4PTZ5_9HELI</name>
<dbReference type="KEGG" id="hty:BN2458_PEG0890"/>
<evidence type="ECO:0000313" key="2">
    <source>
        <dbReference type="Proteomes" id="UP000064525"/>
    </source>
</evidence>
<accession>A0A0S4PTZ5</accession>
<sequence>MCEINHLARQKLYVFRIYLFKIKKIFMRYRNPKLMTSVNI</sequence>
<organism evidence="1 2">
    <name type="scientific">Helicobacter typhlonius</name>
    <dbReference type="NCBI Taxonomy" id="76936"/>
    <lineage>
        <taxon>Bacteria</taxon>
        <taxon>Pseudomonadati</taxon>
        <taxon>Campylobacterota</taxon>
        <taxon>Epsilonproteobacteria</taxon>
        <taxon>Campylobacterales</taxon>
        <taxon>Helicobacteraceae</taxon>
        <taxon>Helicobacter</taxon>
    </lineage>
</organism>
<dbReference type="EMBL" id="LN907858">
    <property type="protein sequence ID" value="CUU39775.1"/>
    <property type="molecule type" value="Genomic_DNA"/>
</dbReference>
<dbReference type="PATRIC" id="fig|76936.10.peg.868"/>
<protein>
    <submittedName>
        <fullName evidence="1">Uncharacterized protein</fullName>
    </submittedName>
</protein>
<dbReference type="Proteomes" id="UP000064525">
    <property type="component" value="Chromosome I"/>
</dbReference>
<proteinExistence type="predicted"/>
<dbReference type="AlphaFoldDB" id="A0A0S4PTZ5"/>